<feature type="compositionally biased region" description="Low complexity" evidence="1">
    <location>
        <begin position="31"/>
        <end position="51"/>
    </location>
</feature>
<comment type="caution">
    <text evidence="2">The sequence shown here is derived from an EMBL/GenBank/DDBJ whole genome shotgun (WGS) entry which is preliminary data.</text>
</comment>
<dbReference type="Proteomes" id="UP000604825">
    <property type="component" value="Unassembled WGS sequence"/>
</dbReference>
<evidence type="ECO:0000313" key="3">
    <source>
        <dbReference type="Proteomes" id="UP000604825"/>
    </source>
</evidence>
<reference evidence="2" key="1">
    <citation type="submission" date="2020-10" db="EMBL/GenBank/DDBJ databases">
        <authorList>
            <person name="Han B."/>
            <person name="Lu T."/>
            <person name="Zhao Q."/>
            <person name="Huang X."/>
            <person name="Zhao Y."/>
        </authorList>
    </citation>
    <scope>NUCLEOTIDE SEQUENCE</scope>
</reference>
<gene>
    <name evidence="2" type="ORF">NCGR_LOCUS54069</name>
</gene>
<evidence type="ECO:0000313" key="2">
    <source>
        <dbReference type="EMBL" id="CAD6270777.1"/>
    </source>
</evidence>
<proteinExistence type="predicted"/>
<sequence length="304" mass="31855">MQRPRRCDNRGGCEGAPDLLRSPAGRRQGVTTPAGKSSSPSSSTRTTVTPRWPRKGFLWATLNSAFGPGAFSPTMTMNAAAAVMERASAGEQACSEASLVPPSGRVRENALSQGMADATAVHGTSDVGPQPQAAPAERQAQSPPPAAPTHHVDASASGVRIGQVLLVDTATPEMEPHGEMTSPPTQPCDQLLHSTRQEGVNPILSPVSEPNGTLPQGAREGGYSVCSHGNATCIAGHEGCPAYSSGRSNCFTSDTDEHHPWPHYGAPRGSSRQCPQTFHTKKGAQNSSTECRQQQLPEGQPRPS</sequence>
<evidence type="ECO:0000256" key="1">
    <source>
        <dbReference type="SAM" id="MobiDB-lite"/>
    </source>
</evidence>
<protein>
    <submittedName>
        <fullName evidence="2">Uncharacterized protein</fullName>
    </submittedName>
</protein>
<keyword evidence="3" id="KW-1185">Reference proteome</keyword>
<dbReference type="AlphaFoldDB" id="A0A811RK30"/>
<feature type="region of interest" description="Disordered" evidence="1">
    <location>
        <begin position="117"/>
        <end position="158"/>
    </location>
</feature>
<organism evidence="2 3">
    <name type="scientific">Miscanthus lutarioriparius</name>
    <dbReference type="NCBI Taxonomy" id="422564"/>
    <lineage>
        <taxon>Eukaryota</taxon>
        <taxon>Viridiplantae</taxon>
        <taxon>Streptophyta</taxon>
        <taxon>Embryophyta</taxon>
        <taxon>Tracheophyta</taxon>
        <taxon>Spermatophyta</taxon>
        <taxon>Magnoliopsida</taxon>
        <taxon>Liliopsida</taxon>
        <taxon>Poales</taxon>
        <taxon>Poaceae</taxon>
        <taxon>PACMAD clade</taxon>
        <taxon>Panicoideae</taxon>
        <taxon>Andropogonodae</taxon>
        <taxon>Andropogoneae</taxon>
        <taxon>Saccharinae</taxon>
        <taxon>Miscanthus</taxon>
    </lineage>
</organism>
<feature type="compositionally biased region" description="Basic and acidic residues" evidence="1">
    <location>
        <begin position="1"/>
        <end position="11"/>
    </location>
</feature>
<accession>A0A811RK30</accession>
<dbReference type="EMBL" id="CAJGYO010000015">
    <property type="protein sequence ID" value="CAD6270777.1"/>
    <property type="molecule type" value="Genomic_DNA"/>
</dbReference>
<feature type="region of interest" description="Disordered" evidence="1">
    <location>
        <begin position="261"/>
        <end position="304"/>
    </location>
</feature>
<feature type="compositionally biased region" description="Low complexity" evidence="1">
    <location>
        <begin position="129"/>
        <end position="141"/>
    </location>
</feature>
<feature type="compositionally biased region" description="Polar residues" evidence="1">
    <location>
        <begin position="270"/>
        <end position="297"/>
    </location>
</feature>
<feature type="region of interest" description="Disordered" evidence="1">
    <location>
        <begin position="1"/>
        <end position="52"/>
    </location>
</feature>
<name>A0A811RK30_9POAL</name>